<comment type="caution">
    <text evidence="1">The sequence shown here is derived from an EMBL/GenBank/DDBJ whole genome shotgun (WGS) entry which is preliminary data.</text>
</comment>
<organism evidence="1 2">
    <name type="scientific">Racocetra persica</name>
    <dbReference type="NCBI Taxonomy" id="160502"/>
    <lineage>
        <taxon>Eukaryota</taxon>
        <taxon>Fungi</taxon>
        <taxon>Fungi incertae sedis</taxon>
        <taxon>Mucoromycota</taxon>
        <taxon>Glomeromycotina</taxon>
        <taxon>Glomeromycetes</taxon>
        <taxon>Diversisporales</taxon>
        <taxon>Gigasporaceae</taxon>
        <taxon>Racocetra</taxon>
    </lineage>
</organism>
<proteinExistence type="predicted"/>
<name>A0ACA9PTI5_9GLOM</name>
<reference evidence="1" key="1">
    <citation type="submission" date="2021-06" db="EMBL/GenBank/DDBJ databases">
        <authorList>
            <person name="Kallberg Y."/>
            <person name="Tangrot J."/>
            <person name="Rosling A."/>
        </authorList>
    </citation>
    <scope>NUCLEOTIDE SEQUENCE</scope>
    <source>
        <strain evidence="1">MA461A</strain>
    </source>
</reference>
<sequence>MNKSQFDNKNFQDENSYDENSQDKNFQDENSQDESSQCDNSQHENSQDFIQKKSAKHCPNQNKEVKDFYNQVIANRQGSSQAVSQNLVLESTKLTSQYEHNIDLALIKAFIVCNILFHVISNLYFIDTLRELRSGYQPPSRQLLAG</sequence>
<dbReference type="EMBL" id="CAJVQC010023216">
    <property type="protein sequence ID" value="CAG8721353.1"/>
    <property type="molecule type" value="Genomic_DNA"/>
</dbReference>
<evidence type="ECO:0000313" key="1">
    <source>
        <dbReference type="EMBL" id="CAG8721353.1"/>
    </source>
</evidence>
<evidence type="ECO:0000313" key="2">
    <source>
        <dbReference type="Proteomes" id="UP000789920"/>
    </source>
</evidence>
<dbReference type="Proteomes" id="UP000789920">
    <property type="component" value="Unassembled WGS sequence"/>
</dbReference>
<keyword evidence="2" id="KW-1185">Reference proteome</keyword>
<gene>
    <name evidence="1" type="ORF">RPERSI_LOCUS11324</name>
</gene>
<protein>
    <submittedName>
        <fullName evidence="1">13642_t:CDS:1</fullName>
    </submittedName>
</protein>
<accession>A0ACA9PTI5</accession>